<dbReference type="Gramene" id="EFJ26562">
    <property type="protein sequence ID" value="EFJ26562"/>
    <property type="gene ID" value="SELMODRAFT_412887"/>
</dbReference>
<dbReference type="InterPro" id="IPR005325">
    <property type="entry name" value="DUF308_memb"/>
</dbReference>
<feature type="transmembrane region" description="Helical" evidence="2">
    <location>
        <begin position="113"/>
        <end position="133"/>
    </location>
</feature>
<feature type="region of interest" description="Disordered" evidence="1">
    <location>
        <begin position="1"/>
        <end position="24"/>
    </location>
</feature>
<dbReference type="InterPro" id="IPR052712">
    <property type="entry name" value="Acid_resist_chaperone_HdeD"/>
</dbReference>
<evidence type="ECO:0000313" key="3">
    <source>
        <dbReference type="EMBL" id="EFJ26562.1"/>
    </source>
</evidence>
<keyword evidence="2" id="KW-0472">Membrane</keyword>
<dbReference type="KEGG" id="smo:SELMODRAFT_412887"/>
<organism evidence="4">
    <name type="scientific">Selaginella moellendorffii</name>
    <name type="common">Spikemoss</name>
    <dbReference type="NCBI Taxonomy" id="88036"/>
    <lineage>
        <taxon>Eukaryota</taxon>
        <taxon>Viridiplantae</taxon>
        <taxon>Streptophyta</taxon>
        <taxon>Embryophyta</taxon>
        <taxon>Tracheophyta</taxon>
        <taxon>Lycopodiopsida</taxon>
        <taxon>Selaginellales</taxon>
        <taxon>Selaginellaceae</taxon>
        <taxon>Selaginella</taxon>
    </lineage>
</organism>
<keyword evidence="2" id="KW-1133">Transmembrane helix</keyword>
<proteinExistence type="predicted"/>
<dbReference type="PANTHER" id="PTHR34989">
    <property type="entry name" value="PROTEIN HDED"/>
    <property type="match status" value="1"/>
</dbReference>
<evidence type="ECO:0000256" key="2">
    <source>
        <dbReference type="SAM" id="Phobius"/>
    </source>
</evidence>
<dbReference type="Proteomes" id="UP000001514">
    <property type="component" value="Unassembled WGS sequence"/>
</dbReference>
<dbReference type="EMBL" id="GL377584">
    <property type="protein sequence ID" value="EFJ26562.1"/>
    <property type="molecule type" value="Genomic_DNA"/>
</dbReference>
<dbReference type="AlphaFoldDB" id="D8RMN2"/>
<feature type="transmembrane region" description="Helical" evidence="2">
    <location>
        <begin position="61"/>
        <end position="82"/>
    </location>
</feature>
<dbReference type="Pfam" id="PF03729">
    <property type="entry name" value="DUF308"/>
    <property type="match status" value="1"/>
</dbReference>
<reference evidence="3 4" key="1">
    <citation type="journal article" date="2011" name="Science">
        <title>The Selaginella genome identifies genetic changes associated with the evolution of vascular plants.</title>
        <authorList>
            <person name="Banks J.A."/>
            <person name="Nishiyama T."/>
            <person name="Hasebe M."/>
            <person name="Bowman J.L."/>
            <person name="Gribskov M."/>
            <person name="dePamphilis C."/>
            <person name="Albert V.A."/>
            <person name="Aono N."/>
            <person name="Aoyama T."/>
            <person name="Ambrose B.A."/>
            <person name="Ashton N.W."/>
            <person name="Axtell M.J."/>
            <person name="Barker E."/>
            <person name="Barker M.S."/>
            <person name="Bennetzen J.L."/>
            <person name="Bonawitz N.D."/>
            <person name="Chapple C."/>
            <person name="Cheng C."/>
            <person name="Correa L.G."/>
            <person name="Dacre M."/>
            <person name="DeBarry J."/>
            <person name="Dreyer I."/>
            <person name="Elias M."/>
            <person name="Engstrom E.M."/>
            <person name="Estelle M."/>
            <person name="Feng L."/>
            <person name="Finet C."/>
            <person name="Floyd S.K."/>
            <person name="Frommer W.B."/>
            <person name="Fujita T."/>
            <person name="Gramzow L."/>
            <person name="Gutensohn M."/>
            <person name="Harholt J."/>
            <person name="Hattori M."/>
            <person name="Heyl A."/>
            <person name="Hirai T."/>
            <person name="Hiwatashi Y."/>
            <person name="Ishikawa M."/>
            <person name="Iwata M."/>
            <person name="Karol K.G."/>
            <person name="Koehler B."/>
            <person name="Kolukisaoglu U."/>
            <person name="Kubo M."/>
            <person name="Kurata T."/>
            <person name="Lalonde S."/>
            <person name="Li K."/>
            <person name="Li Y."/>
            <person name="Litt A."/>
            <person name="Lyons E."/>
            <person name="Manning G."/>
            <person name="Maruyama T."/>
            <person name="Michael T.P."/>
            <person name="Mikami K."/>
            <person name="Miyazaki S."/>
            <person name="Morinaga S."/>
            <person name="Murata T."/>
            <person name="Mueller-Roeber B."/>
            <person name="Nelson D.R."/>
            <person name="Obara M."/>
            <person name="Oguri Y."/>
            <person name="Olmstead R.G."/>
            <person name="Onodera N."/>
            <person name="Petersen B.L."/>
            <person name="Pils B."/>
            <person name="Prigge M."/>
            <person name="Rensing S.A."/>
            <person name="Riano-Pachon D.M."/>
            <person name="Roberts A.W."/>
            <person name="Sato Y."/>
            <person name="Scheller H.V."/>
            <person name="Schulz B."/>
            <person name="Schulz C."/>
            <person name="Shakirov E.V."/>
            <person name="Shibagaki N."/>
            <person name="Shinohara N."/>
            <person name="Shippen D.E."/>
            <person name="Soerensen I."/>
            <person name="Sotooka R."/>
            <person name="Sugimoto N."/>
            <person name="Sugita M."/>
            <person name="Sumikawa N."/>
            <person name="Tanurdzic M."/>
            <person name="Theissen G."/>
            <person name="Ulvskov P."/>
            <person name="Wakazuki S."/>
            <person name="Weng J.K."/>
            <person name="Willats W.W."/>
            <person name="Wipf D."/>
            <person name="Wolf P.G."/>
            <person name="Yang L."/>
            <person name="Zimmer A.D."/>
            <person name="Zhu Q."/>
            <person name="Mitros T."/>
            <person name="Hellsten U."/>
            <person name="Loque D."/>
            <person name="Otillar R."/>
            <person name="Salamov A."/>
            <person name="Schmutz J."/>
            <person name="Shapiro H."/>
            <person name="Lindquist E."/>
            <person name="Lucas S."/>
            <person name="Rokhsar D."/>
            <person name="Grigoriev I.V."/>
        </authorList>
    </citation>
    <scope>NUCLEOTIDE SEQUENCE [LARGE SCALE GENOMIC DNA]</scope>
</reference>
<feature type="transmembrane region" description="Helical" evidence="2">
    <location>
        <begin position="140"/>
        <end position="160"/>
    </location>
</feature>
<dbReference type="PANTHER" id="PTHR34989:SF2">
    <property type="match status" value="1"/>
</dbReference>
<protein>
    <submittedName>
        <fullName evidence="3">Uncharacterized protein</fullName>
    </submittedName>
</protein>
<name>D8RMN2_SELML</name>
<evidence type="ECO:0000256" key="1">
    <source>
        <dbReference type="SAM" id="MobiDB-lite"/>
    </source>
</evidence>
<dbReference type="HOGENOM" id="CLU_091585_1_0_1"/>
<accession>D8RMN2</accession>
<evidence type="ECO:0000313" key="4">
    <source>
        <dbReference type="Proteomes" id="UP000001514"/>
    </source>
</evidence>
<dbReference type="eggNOG" id="ENOG502SP34">
    <property type="taxonomic scope" value="Eukaryota"/>
</dbReference>
<feature type="transmembrane region" description="Helical" evidence="2">
    <location>
        <begin position="89"/>
        <end position="107"/>
    </location>
</feature>
<keyword evidence="4" id="KW-1185">Reference proteome</keyword>
<sequence length="205" mass="21769">MASKDAIHPAAATSPRPGDSYVPGDSTAALPGTGSYFRRFQMRTITGNISEDHLDKVTINLAVYGAGLVLVGLVAIVFPLSFTLAIGKLISWLLVFGGAMALIQFFFMCGAPGTSSFLLLGALYMIVGLLMVIHPLRSGTLLIVVMAMWFLLHGVFKAVMASQVRNFATWPTLMGSGVISVVLAFLVLLLAPRLGLGFQCCSSRA</sequence>
<feature type="transmembrane region" description="Helical" evidence="2">
    <location>
        <begin position="172"/>
        <end position="191"/>
    </location>
</feature>
<dbReference type="InParanoid" id="D8RMN2"/>
<dbReference type="GO" id="GO:0005886">
    <property type="term" value="C:plasma membrane"/>
    <property type="evidence" value="ECO:0000318"/>
    <property type="project" value="GO_Central"/>
</dbReference>
<gene>
    <name evidence="3" type="ORF">SELMODRAFT_412887</name>
</gene>
<keyword evidence="2" id="KW-0812">Transmembrane</keyword>